<feature type="modified residue" description="Phosphohistidine; by HPr" evidence="1">
    <location>
        <position position="42"/>
    </location>
</feature>
<sequence>MLIYQTEITKIGPLASEFIEADMLILFKTDAPAELADYCLLHEQNELSEDISAGDTLYIGDQPFRILEVGEAVNKNLAALGHITIRPEAGEEENLPGTLVIEQGDIPDLTEGATLTIKR</sequence>
<proteinExistence type="predicted"/>
<dbReference type="PANTHER" id="PTHR40398:SF1">
    <property type="entry name" value="PTS SYSTEM GLUCITOL_SORBITOL-SPECIFIC EIIA COMPONENT"/>
    <property type="match status" value="1"/>
</dbReference>
<accession>A0A268A8Z4</accession>
<dbReference type="RefSeq" id="WP_095233171.1">
    <property type="nucleotide sequence ID" value="NZ_NPBD01000001.1"/>
</dbReference>
<organism evidence="2 3">
    <name type="scientific">Terribacillus saccharophilus</name>
    <dbReference type="NCBI Taxonomy" id="361277"/>
    <lineage>
        <taxon>Bacteria</taxon>
        <taxon>Bacillati</taxon>
        <taxon>Bacillota</taxon>
        <taxon>Bacilli</taxon>
        <taxon>Bacillales</taxon>
        <taxon>Bacillaceae</taxon>
        <taxon>Terribacillus</taxon>
    </lineage>
</organism>
<dbReference type="InterPro" id="IPR004716">
    <property type="entry name" value="PTS_IIA_glucitol/sorbitol-sp"/>
</dbReference>
<evidence type="ECO:0000256" key="1">
    <source>
        <dbReference type="PROSITE-ProRule" id="PRU00420"/>
    </source>
</evidence>
<evidence type="ECO:0000313" key="3">
    <source>
        <dbReference type="Proteomes" id="UP000216013"/>
    </source>
</evidence>
<evidence type="ECO:0000313" key="2">
    <source>
        <dbReference type="EMBL" id="PAD20601.1"/>
    </source>
</evidence>
<dbReference type="OrthoDB" id="5113885at2"/>
<reference evidence="2 3" key="1">
    <citation type="submission" date="2017-07" db="EMBL/GenBank/DDBJ databases">
        <title>Isolation and whole genome analysis of endospore-forming bacteria from heroin.</title>
        <authorList>
            <person name="Kalinowski J."/>
            <person name="Ahrens B."/>
            <person name="Al-Dilaimi A."/>
            <person name="Winkler A."/>
            <person name="Wibberg D."/>
            <person name="Schleenbecker U."/>
            <person name="Ruckert C."/>
            <person name="Wolfel R."/>
            <person name="Grass G."/>
        </authorList>
    </citation>
    <scope>NUCLEOTIDE SEQUENCE [LARGE SCALE GENOMIC DNA]</scope>
    <source>
        <strain evidence="2 3">7528</strain>
    </source>
</reference>
<dbReference type="Proteomes" id="UP000216013">
    <property type="component" value="Unassembled WGS sequence"/>
</dbReference>
<dbReference type="PROSITE" id="PS51097">
    <property type="entry name" value="PTS_EIIA_TYPE_5"/>
    <property type="match status" value="1"/>
</dbReference>
<gene>
    <name evidence="2" type="ORF">CHH64_13780</name>
</gene>
<dbReference type="InterPro" id="IPR036665">
    <property type="entry name" value="PTS_IIA_glucitol/sorbitol_sf"/>
</dbReference>
<dbReference type="GO" id="GO:0008982">
    <property type="term" value="F:protein-N(PI)-phosphohistidine-sugar phosphotransferase activity"/>
    <property type="evidence" value="ECO:0007669"/>
    <property type="project" value="InterPro"/>
</dbReference>
<protein>
    <submittedName>
        <fullName evidence="2">PTS sorbitol transporter subunit IIA</fullName>
    </submittedName>
</protein>
<dbReference type="GO" id="GO:0016301">
    <property type="term" value="F:kinase activity"/>
    <property type="evidence" value="ECO:0007669"/>
    <property type="project" value="TreeGrafter"/>
</dbReference>
<dbReference type="GO" id="GO:0005737">
    <property type="term" value="C:cytoplasm"/>
    <property type="evidence" value="ECO:0007669"/>
    <property type="project" value="InterPro"/>
</dbReference>
<comment type="caution">
    <text evidence="2">The sequence shown here is derived from an EMBL/GenBank/DDBJ whole genome shotgun (WGS) entry which is preliminary data.</text>
</comment>
<dbReference type="Pfam" id="PF03829">
    <property type="entry name" value="PTSIIA_gutA"/>
    <property type="match status" value="1"/>
</dbReference>
<dbReference type="Gene3D" id="2.40.33.40">
    <property type="entry name" value="Phosphotransferase system, glucitol/sorbitol-specific IIA component"/>
    <property type="match status" value="1"/>
</dbReference>
<dbReference type="EMBL" id="NPBV01000022">
    <property type="protein sequence ID" value="PAD20601.1"/>
    <property type="molecule type" value="Genomic_DNA"/>
</dbReference>
<name>A0A268A8Z4_9BACI</name>
<dbReference type="SUPFAM" id="SSF141530">
    <property type="entry name" value="PTSIIA/GutA-like"/>
    <property type="match status" value="1"/>
</dbReference>
<dbReference type="GO" id="GO:0009401">
    <property type="term" value="P:phosphoenolpyruvate-dependent sugar phosphotransferase system"/>
    <property type="evidence" value="ECO:0007669"/>
    <property type="project" value="InterPro"/>
</dbReference>
<dbReference type="AlphaFoldDB" id="A0A268A8Z4"/>
<dbReference type="PANTHER" id="PTHR40398">
    <property type="entry name" value="PTS SYSTEM GLUCITOL/SORBITOL-SPECIFIC EIIA COMPONENT"/>
    <property type="match status" value="1"/>
</dbReference>